<comment type="caution">
    <text evidence="1">The sequence shown here is derived from an EMBL/GenBank/DDBJ whole genome shotgun (WGS) entry which is preliminary data.</text>
</comment>
<name>A0ABP6XA35_9PSEU</name>
<evidence type="ECO:0000313" key="1">
    <source>
        <dbReference type="EMBL" id="GAA3561346.1"/>
    </source>
</evidence>
<keyword evidence="2" id="KW-1185">Reference proteome</keyword>
<protein>
    <recommendedName>
        <fullName evidence="3">Transposase</fullName>
    </recommendedName>
</protein>
<dbReference type="Proteomes" id="UP001500689">
    <property type="component" value="Unassembled WGS sequence"/>
</dbReference>
<dbReference type="SUPFAM" id="SSF46689">
    <property type="entry name" value="Homeodomain-like"/>
    <property type="match status" value="1"/>
</dbReference>
<accession>A0ABP6XA35</accession>
<reference evidence="2" key="1">
    <citation type="journal article" date="2019" name="Int. J. Syst. Evol. Microbiol.">
        <title>The Global Catalogue of Microorganisms (GCM) 10K type strain sequencing project: providing services to taxonomists for standard genome sequencing and annotation.</title>
        <authorList>
            <consortium name="The Broad Institute Genomics Platform"/>
            <consortium name="The Broad Institute Genome Sequencing Center for Infectious Disease"/>
            <person name="Wu L."/>
            <person name="Ma J."/>
        </authorList>
    </citation>
    <scope>NUCLEOTIDE SEQUENCE [LARGE SCALE GENOMIC DNA]</scope>
    <source>
        <strain evidence="2">JCM 16898</strain>
    </source>
</reference>
<gene>
    <name evidence="1" type="ORF">GCM10022222_51380</name>
</gene>
<evidence type="ECO:0008006" key="3">
    <source>
        <dbReference type="Google" id="ProtNLM"/>
    </source>
</evidence>
<dbReference type="EMBL" id="BAAAZN010000011">
    <property type="protein sequence ID" value="GAA3561346.1"/>
    <property type="molecule type" value="Genomic_DNA"/>
</dbReference>
<evidence type="ECO:0000313" key="2">
    <source>
        <dbReference type="Proteomes" id="UP001500689"/>
    </source>
</evidence>
<sequence>MGMVSPDVITLTGADRQILEGIARSGSAEHRQVVRARIVLAAADRRSNAGIARELGVVEDTVRKWRRRFCDEGMPGLKDRPRSGRPRVFTATTVAEIKALACELPARTVNPLESWRRCYATSVLTCVADGARACAI</sequence>
<organism evidence="1 2">
    <name type="scientific">Amycolatopsis ultiminotia</name>
    <dbReference type="NCBI Taxonomy" id="543629"/>
    <lineage>
        <taxon>Bacteria</taxon>
        <taxon>Bacillati</taxon>
        <taxon>Actinomycetota</taxon>
        <taxon>Actinomycetes</taxon>
        <taxon>Pseudonocardiales</taxon>
        <taxon>Pseudonocardiaceae</taxon>
        <taxon>Amycolatopsis</taxon>
    </lineage>
</organism>
<dbReference type="InterPro" id="IPR009057">
    <property type="entry name" value="Homeodomain-like_sf"/>
</dbReference>
<dbReference type="Pfam" id="PF13565">
    <property type="entry name" value="HTH_32"/>
    <property type="match status" value="1"/>
</dbReference>
<proteinExistence type="predicted"/>